<dbReference type="Proteomes" id="UP000715441">
    <property type="component" value="Unassembled WGS sequence"/>
</dbReference>
<evidence type="ECO:0000256" key="6">
    <source>
        <dbReference type="ARBA" id="ARBA00023267"/>
    </source>
</evidence>
<dbReference type="InterPro" id="IPR001882">
    <property type="entry name" value="Biotin_BS"/>
</dbReference>
<evidence type="ECO:0000313" key="11">
    <source>
        <dbReference type="Proteomes" id="UP000715441"/>
    </source>
</evidence>
<dbReference type="InterPro" id="IPR011053">
    <property type="entry name" value="Single_hybrid_motif"/>
</dbReference>
<evidence type="ECO:0000256" key="4">
    <source>
        <dbReference type="ARBA" id="ARBA00023098"/>
    </source>
</evidence>
<dbReference type="Gene3D" id="2.40.50.100">
    <property type="match status" value="1"/>
</dbReference>
<comment type="function">
    <text evidence="7">This protein is a component of the acetyl coenzyme A carboxylase complex; first, biotin carboxylase catalyzes the carboxylation of the carrier protein and then the transcarboxylase transfers the carboxyl group to form malonyl-CoA.</text>
</comment>
<keyword evidence="6 7" id="KW-0092">Biotin</keyword>
<evidence type="ECO:0000256" key="2">
    <source>
        <dbReference type="ARBA" id="ARBA00022516"/>
    </source>
</evidence>
<feature type="domain" description="Lipoyl-binding" evidence="9">
    <location>
        <begin position="78"/>
        <end position="148"/>
    </location>
</feature>
<reference evidence="10 11" key="1">
    <citation type="submission" date="2020-04" db="EMBL/GenBank/DDBJ databases">
        <title>Novel species.</title>
        <authorList>
            <person name="Teo W.F.A."/>
            <person name="Lipun K."/>
            <person name="Srisuk N."/>
            <person name="Duangmal K."/>
        </authorList>
    </citation>
    <scope>NUCLEOTIDE SEQUENCE [LARGE SCALE GENOMIC DNA]</scope>
    <source>
        <strain evidence="10 11">K13G38</strain>
    </source>
</reference>
<gene>
    <name evidence="10" type="ORF">HFP15_05370</name>
</gene>
<keyword evidence="5 7" id="KW-0275">Fatty acid biosynthesis</keyword>
<organism evidence="10 11">
    <name type="scientific">Amycolatopsis acididurans</name>
    <dbReference type="NCBI Taxonomy" id="2724524"/>
    <lineage>
        <taxon>Bacteria</taxon>
        <taxon>Bacillati</taxon>
        <taxon>Actinomycetota</taxon>
        <taxon>Actinomycetes</taxon>
        <taxon>Pseudonocardiales</taxon>
        <taxon>Pseudonocardiaceae</taxon>
        <taxon>Amycolatopsis</taxon>
    </lineage>
</organism>
<dbReference type="EMBL" id="JAAXLS010000002">
    <property type="protein sequence ID" value="NKQ52305.1"/>
    <property type="molecule type" value="Genomic_DNA"/>
</dbReference>
<dbReference type="CDD" id="cd06850">
    <property type="entry name" value="biotinyl_domain"/>
    <property type="match status" value="1"/>
</dbReference>
<dbReference type="InterPro" id="IPR000089">
    <property type="entry name" value="Biotin_lipoyl"/>
</dbReference>
<evidence type="ECO:0000256" key="7">
    <source>
        <dbReference type="RuleBase" id="RU364072"/>
    </source>
</evidence>
<feature type="region of interest" description="Disordered" evidence="8">
    <location>
        <begin position="38"/>
        <end position="74"/>
    </location>
</feature>
<evidence type="ECO:0000256" key="3">
    <source>
        <dbReference type="ARBA" id="ARBA00022832"/>
    </source>
</evidence>
<evidence type="ECO:0000259" key="9">
    <source>
        <dbReference type="Pfam" id="PF00364"/>
    </source>
</evidence>
<keyword evidence="3 7" id="KW-0276">Fatty acid metabolism</keyword>
<evidence type="ECO:0000313" key="10">
    <source>
        <dbReference type="EMBL" id="NKQ52305.1"/>
    </source>
</evidence>
<evidence type="ECO:0000256" key="8">
    <source>
        <dbReference type="SAM" id="MobiDB-lite"/>
    </source>
</evidence>
<proteinExistence type="predicted"/>
<evidence type="ECO:0000256" key="1">
    <source>
        <dbReference type="ARBA" id="ARBA00005194"/>
    </source>
</evidence>
<keyword evidence="2 7" id="KW-0444">Lipid biosynthesis</keyword>
<dbReference type="SUPFAM" id="SSF51230">
    <property type="entry name" value="Single hybrid motif"/>
    <property type="match status" value="1"/>
</dbReference>
<keyword evidence="4 7" id="KW-0443">Lipid metabolism</keyword>
<feature type="compositionally biased region" description="Low complexity" evidence="8">
    <location>
        <begin position="59"/>
        <end position="68"/>
    </location>
</feature>
<comment type="pathway">
    <text evidence="1 7">Lipid metabolism; fatty acid biosynthesis.</text>
</comment>
<accession>A0ABX1IXS1</accession>
<dbReference type="PROSITE" id="PS00188">
    <property type="entry name" value="BIOTIN"/>
    <property type="match status" value="1"/>
</dbReference>
<keyword evidence="11" id="KW-1185">Reference proteome</keyword>
<dbReference type="RefSeq" id="WP_168512043.1">
    <property type="nucleotide sequence ID" value="NZ_JAAXLS010000002.1"/>
</dbReference>
<comment type="caution">
    <text evidence="10">The sequence shown here is derived from an EMBL/GenBank/DDBJ whole genome shotgun (WGS) entry which is preliminary data.</text>
</comment>
<evidence type="ECO:0000256" key="5">
    <source>
        <dbReference type="ARBA" id="ARBA00023160"/>
    </source>
</evidence>
<name>A0ABX1IXS1_9PSEU</name>
<feature type="compositionally biased region" description="Pro residues" evidence="8">
    <location>
        <begin position="44"/>
        <end position="58"/>
    </location>
</feature>
<dbReference type="InterPro" id="IPR001249">
    <property type="entry name" value="AcCoA_biotinCC"/>
</dbReference>
<dbReference type="Pfam" id="PF00364">
    <property type="entry name" value="Biotin_lipoyl"/>
    <property type="match status" value="1"/>
</dbReference>
<protein>
    <recommendedName>
        <fullName evidence="7">Biotin carboxyl carrier protein of acetyl-CoA carboxylase</fullName>
    </recommendedName>
</protein>
<dbReference type="PRINTS" id="PR01071">
    <property type="entry name" value="ACOABIOTINCC"/>
</dbReference>
<sequence length="160" mass="16713">MNELSFSEVGEIVGLIGRLDCDTFELEHGDLKISLRRDGAEPAVSPPPPVAEAPPPAPESAVTEAPAADDTSGSWVAVTAPMVGTFYRRRSPEEPPLAEIGDRVEAGQAVGLIEVMKLFTELTADSAGTVVRVDADDATLVEYGQALVWLDPGAGAEAGQ</sequence>